<dbReference type="EMBL" id="LAZR01035789">
    <property type="protein sequence ID" value="KKL26582.1"/>
    <property type="molecule type" value="Genomic_DNA"/>
</dbReference>
<gene>
    <name evidence="1" type="ORF">LCGC14_2393860</name>
</gene>
<dbReference type="Gene3D" id="3.30.70.370">
    <property type="match status" value="1"/>
</dbReference>
<organism evidence="1">
    <name type="scientific">marine sediment metagenome</name>
    <dbReference type="NCBI Taxonomy" id="412755"/>
    <lineage>
        <taxon>unclassified sequences</taxon>
        <taxon>metagenomes</taxon>
        <taxon>ecological metagenomes</taxon>
    </lineage>
</organism>
<protein>
    <submittedName>
        <fullName evidence="1">Uncharacterized protein</fullName>
    </submittedName>
</protein>
<proteinExistence type="predicted"/>
<accession>A0A0F9CJF8</accession>
<evidence type="ECO:0000313" key="1">
    <source>
        <dbReference type="EMBL" id="KKL26582.1"/>
    </source>
</evidence>
<dbReference type="AlphaFoldDB" id="A0A0F9CJF8"/>
<sequence length="83" mass="9219">SDTVKKAAIAIDENHPFMEYLLDSHDGLGYQVPNDRVVEGKNNLETEMTQSFKIKGRTLTVPVEIKYGKSLGDLKTWPPDNGG</sequence>
<reference evidence="1" key="1">
    <citation type="journal article" date="2015" name="Nature">
        <title>Complex archaea that bridge the gap between prokaryotes and eukaryotes.</title>
        <authorList>
            <person name="Spang A."/>
            <person name="Saw J.H."/>
            <person name="Jorgensen S.L."/>
            <person name="Zaremba-Niedzwiedzka K."/>
            <person name="Martijn J."/>
            <person name="Lind A.E."/>
            <person name="van Eijk R."/>
            <person name="Schleper C."/>
            <person name="Guy L."/>
            <person name="Ettema T.J."/>
        </authorList>
    </citation>
    <scope>NUCLEOTIDE SEQUENCE</scope>
</reference>
<feature type="non-terminal residue" evidence="1">
    <location>
        <position position="1"/>
    </location>
</feature>
<name>A0A0F9CJF8_9ZZZZ</name>
<comment type="caution">
    <text evidence="1">The sequence shown here is derived from an EMBL/GenBank/DDBJ whole genome shotgun (WGS) entry which is preliminary data.</text>
</comment>